<comment type="caution">
    <text evidence="4">The sequence shown here is derived from an EMBL/GenBank/DDBJ whole genome shotgun (WGS) entry which is preliminary data.</text>
</comment>
<dbReference type="InterPro" id="IPR000595">
    <property type="entry name" value="cNMP-bd_dom"/>
</dbReference>
<accession>A0A4Q2UD45</accession>
<dbReference type="InterPro" id="IPR055272">
    <property type="entry name" value="POPDC1-3_dom"/>
</dbReference>
<feature type="transmembrane region" description="Helical" evidence="2">
    <location>
        <begin position="114"/>
        <end position="134"/>
    </location>
</feature>
<protein>
    <submittedName>
        <fullName evidence="4">Cyclic nucleotide-binding domain-containing protein</fullName>
    </submittedName>
</protein>
<dbReference type="EMBL" id="QYBB01000001">
    <property type="protein sequence ID" value="RYC33998.1"/>
    <property type="molecule type" value="Genomic_DNA"/>
</dbReference>
<keyword evidence="2" id="KW-0472">Membrane</keyword>
<reference evidence="4 5" key="1">
    <citation type="submission" date="2018-12" db="EMBL/GenBank/DDBJ databases">
        <authorList>
            <person name="Grouzdev D.S."/>
            <person name="Krutkina M.S."/>
        </authorList>
    </citation>
    <scope>NUCLEOTIDE SEQUENCE [LARGE SCALE GENOMIC DNA]</scope>
    <source>
        <strain evidence="4 5">RmlP026</strain>
    </source>
</reference>
<dbReference type="InterPro" id="IPR014710">
    <property type="entry name" value="RmlC-like_jellyroll"/>
</dbReference>
<sequence length="326" mass="34651">MREKMRNSCSAVGCGAAGVAGTGASAIGVLGAAGEPILRSAGRRRQGVNRAAPSARPANAAGVGLPRQDRRHGPRASPHPLDGRTAAGDMARPVARCLRRGRSRSRSRSRAMTLLAHVHVLVHLAALASVAALLFRDQIKLRAVLLVSIALALANNYDGSDAPDWEDLFWNAVLFTINLVVLAQLVLDRTHIGLSAEERRLFDAFGLLTPGEFRALARLASWHDAAGGEVLTHEGKAPDALFYVLTGGVSIEKGGRTIPYGPGTFIGEIAFLQRGPASATVRLAAGSRYVAWPTAGLDRRIEGRQDLRHAVTRLISHDMALKVGRA</sequence>
<feature type="region of interest" description="Disordered" evidence="1">
    <location>
        <begin position="41"/>
        <end position="87"/>
    </location>
</feature>
<dbReference type="PROSITE" id="PS50042">
    <property type="entry name" value="CNMP_BINDING_3"/>
    <property type="match status" value="1"/>
</dbReference>
<evidence type="ECO:0000259" key="3">
    <source>
        <dbReference type="PROSITE" id="PS50042"/>
    </source>
</evidence>
<feature type="compositionally biased region" description="Low complexity" evidence="1">
    <location>
        <begin position="49"/>
        <end position="61"/>
    </location>
</feature>
<dbReference type="Pfam" id="PF04831">
    <property type="entry name" value="POPDC1-3"/>
    <property type="match status" value="1"/>
</dbReference>
<dbReference type="Gene3D" id="2.60.120.10">
    <property type="entry name" value="Jelly Rolls"/>
    <property type="match status" value="1"/>
</dbReference>
<keyword evidence="5" id="KW-1185">Reference proteome</keyword>
<feature type="domain" description="Cyclic nucleotide-binding" evidence="3">
    <location>
        <begin position="204"/>
        <end position="282"/>
    </location>
</feature>
<dbReference type="SUPFAM" id="SSF51206">
    <property type="entry name" value="cAMP-binding domain-like"/>
    <property type="match status" value="1"/>
</dbReference>
<name>A0A4Q2UD45_9HYPH</name>
<keyword evidence="2" id="KW-0812">Transmembrane</keyword>
<dbReference type="OrthoDB" id="9799090at2"/>
<evidence type="ECO:0000256" key="2">
    <source>
        <dbReference type="SAM" id="Phobius"/>
    </source>
</evidence>
<proteinExistence type="predicted"/>
<evidence type="ECO:0000313" key="4">
    <source>
        <dbReference type="EMBL" id="RYC33998.1"/>
    </source>
</evidence>
<reference evidence="4 5" key="2">
    <citation type="submission" date="2019-02" db="EMBL/GenBank/DDBJ databases">
        <title>'Lichenibacterium ramalinii' gen. nov. sp. nov., 'Lichenibacterium minor' gen. nov. sp. nov.</title>
        <authorList>
            <person name="Pankratov T."/>
        </authorList>
    </citation>
    <scope>NUCLEOTIDE SEQUENCE [LARGE SCALE GENOMIC DNA]</scope>
    <source>
        <strain evidence="4 5">RmlP026</strain>
    </source>
</reference>
<dbReference type="Pfam" id="PF00027">
    <property type="entry name" value="cNMP_binding"/>
    <property type="match status" value="1"/>
</dbReference>
<dbReference type="Proteomes" id="UP000290759">
    <property type="component" value="Unassembled WGS sequence"/>
</dbReference>
<dbReference type="CDD" id="cd00038">
    <property type="entry name" value="CAP_ED"/>
    <property type="match status" value="1"/>
</dbReference>
<dbReference type="InterPro" id="IPR018490">
    <property type="entry name" value="cNMP-bd_dom_sf"/>
</dbReference>
<gene>
    <name evidence="4" type="ORF">D3273_01745</name>
</gene>
<dbReference type="AlphaFoldDB" id="A0A4Q2UD45"/>
<keyword evidence="2" id="KW-1133">Transmembrane helix</keyword>
<feature type="transmembrane region" description="Helical" evidence="2">
    <location>
        <begin position="169"/>
        <end position="187"/>
    </location>
</feature>
<organism evidence="4 5">
    <name type="scientific">Lichenibacterium minor</name>
    <dbReference type="NCBI Taxonomy" id="2316528"/>
    <lineage>
        <taxon>Bacteria</taxon>
        <taxon>Pseudomonadati</taxon>
        <taxon>Pseudomonadota</taxon>
        <taxon>Alphaproteobacteria</taxon>
        <taxon>Hyphomicrobiales</taxon>
        <taxon>Lichenihabitantaceae</taxon>
        <taxon>Lichenibacterium</taxon>
    </lineage>
</organism>
<evidence type="ECO:0000313" key="5">
    <source>
        <dbReference type="Proteomes" id="UP000290759"/>
    </source>
</evidence>
<evidence type="ECO:0000256" key="1">
    <source>
        <dbReference type="SAM" id="MobiDB-lite"/>
    </source>
</evidence>